<reference evidence="17 18" key="1">
    <citation type="submission" date="2020-10" db="EMBL/GenBank/DDBJ databases">
        <title>Blautia liquoris sp.nov., isolated from the mud in a fermentation cellar used for the production of Chinese strong-flavoured liquor.</title>
        <authorList>
            <person name="Lu L."/>
        </authorList>
    </citation>
    <scope>NUCLEOTIDE SEQUENCE [LARGE SCALE GENOMIC DNA]</scope>
    <source>
        <strain evidence="17 18">LZLJ-3</strain>
    </source>
</reference>
<keyword evidence="18" id="KW-1185">Reference proteome</keyword>
<dbReference type="GO" id="GO:0016887">
    <property type="term" value="F:ATP hydrolysis activity"/>
    <property type="evidence" value="ECO:0007669"/>
    <property type="project" value="InterPro"/>
</dbReference>
<dbReference type="InterPro" id="IPR003593">
    <property type="entry name" value="AAA+_ATPase"/>
</dbReference>
<dbReference type="RefSeq" id="WP_193736061.1">
    <property type="nucleotide sequence ID" value="NZ_CP063304.1"/>
</dbReference>
<comment type="subcellular location">
    <subcellularLocation>
        <location evidence="1">Cell membrane</location>
        <topology evidence="1">Peripheral membrane protein</topology>
    </subcellularLocation>
</comment>
<evidence type="ECO:0000256" key="11">
    <source>
        <dbReference type="ARBA" id="ARBA00023136"/>
    </source>
</evidence>
<dbReference type="PANTHER" id="PTHR43297">
    <property type="entry name" value="OLIGOPEPTIDE TRANSPORT ATP-BINDING PROTEIN APPD"/>
    <property type="match status" value="1"/>
</dbReference>
<dbReference type="Pfam" id="PF00005">
    <property type="entry name" value="ABC_tran"/>
    <property type="match status" value="1"/>
</dbReference>
<proteinExistence type="inferred from homology"/>
<evidence type="ECO:0000256" key="10">
    <source>
        <dbReference type="ARBA" id="ARBA00023112"/>
    </source>
</evidence>
<gene>
    <name evidence="17" type="ORF">INP51_01835</name>
</gene>
<dbReference type="Proteomes" id="UP000593601">
    <property type="component" value="Chromosome"/>
</dbReference>
<dbReference type="Gene3D" id="3.40.50.300">
    <property type="entry name" value="P-loop containing nucleotide triphosphate hydrolases"/>
    <property type="match status" value="1"/>
</dbReference>
<dbReference type="GO" id="GO:0005886">
    <property type="term" value="C:plasma membrane"/>
    <property type="evidence" value="ECO:0007669"/>
    <property type="project" value="UniProtKB-SubCell"/>
</dbReference>
<keyword evidence="3" id="KW-0813">Transport</keyword>
<dbReference type="Pfam" id="PF08352">
    <property type="entry name" value="oligo_HPY"/>
    <property type="match status" value="1"/>
</dbReference>
<name>A0A7M2RI70_9FIRM</name>
<evidence type="ECO:0000256" key="1">
    <source>
        <dbReference type="ARBA" id="ARBA00004202"/>
    </source>
</evidence>
<dbReference type="NCBIfam" id="TIGR01727">
    <property type="entry name" value="oligo_HPY"/>
    <property type="match status" value="1"/>
</dbReference>
<dbReference type="GO" id="GO:0015413">
    <property type="term" value="F:ABC-type nickel transporter activity"/>
    <property type="evidence" value="ECO:0007669"/>
    <property type="project" value="UniProtKB-EC"/>
</dbReference>
<keyword evidence="9" id="KW-0406">Ion transport</keyword>
<dbReference type="PROSITE" id="PS50893">
    <property type="entry name" value="ABC_TRANSPORTER_2"/>
    <property type="match status" value="1"/>
</dbReference>
<comment type="subunit">
    <text evidence="12">The complex is composed of two ATP-binding proteins (NikD and NikE), two transmembrane proteins (NikB and NikC) and a solute-binding protein (NikA).</text>
</comment>
<evidence type="ECO:0000256" key="7">
    <source>
        <dbReference type="ARBA" id="ARBA00022840"/>
    </source>
</evidence>
<protein>
    <recommendedName>
        <fullName evidence="14">Nickel import system ATP-binding protein NikD</fullName>
        <ecNumber evidence="13">7.2.2.11</ecNumber>
    </recommendedName>
</protein>
<evidence type="ECO:0000313" key="17">
    <source>
        <dbReference type="EMBL" id="QOV19741.1"/>
    </source>
</evidence>
<dbReference type="InterPro" id="IPR003439">
    <property type="entry name" value="ABC_transporter-like_ATP-bd"/>
</dbReference>
<accession>A0A7M2RI70</accession>
<dbReference type="EMBL" id="CP063304">
    <property type="protein sequence ID" value="QOV19741.1"/>
    <property type="molecule type" value="Genomic_DNA"/>
</dbReference>
<evidence type="ECO:0000256" key="15">
    <source>
        <dbReference type="ARBA" id="ARBA00048610"/>
    </source>
</evidence>
<keyword evidence="5" id="KW-0533">Nickel</keyword>
<dbReference type="PANTHER" id="PTHR43297:SF13">
    <property type="entry name" value="NICKEL ABC TRANSPORTER, ATP-BINDING PROTEIN"/>
    <property type="match status" value="1"/>
</dbReference>
<dbReference type="EC" id="7.2.2.11" evidence="13"/>
<sequence>MPPKEQITSSMKSDVFGEISLKIEDLCVDFLLSGGDLRAVYHLDFELPAHKMTGLVGESGSGKTTLTSAILRSVSTPGEITQGKIFFENQDVLKLSDEKLRRFRWNEIAMVFQAAQNSLNPSMTIQEQFAETIMAHRKNISNKEMMEISRKLLKQVKLEPERILRSYPHELSGGMKQRVMIAFAQLLDPPVLLLDEPTTALDVITQDYIFTLIKQMHDQTHNTMLLSTHDIAIVARVCDYMAVMYGGRIVEMGDIFTMFESPLHPYTQMLIKAAPSLVGELKERVAIPGSAPDLMKHHEGCIFADRCPYCYDRCQSEEPKLKVVGEEHLAACHRADIGKEGR</sequence>
<dbReference type="InterPro" id="IPR050388">
    <property type="entry name" value="ABC_Ni/Peptide_Import"/>
</dbReference>
<dbReference type="CDD" id="cd03257">
    <property type="entry name" value="ABC_NikE_OppD_transporters"/>
    <property type="match status" value="1"/>
</dbReference>
<dbReference type="GO" id="GO:0015833">
    <property type="term" value="P:peptide transport"/>
    <property type="evidence" value="ECO:0007669"/>
    <property type="project" value="InterPro"/>
</dbReference>
<keyword evidence="11" id="KW-0472">Membrane</keyword>
<keyword evidence="7 17" id="KW-0067">ATP-binding</keyword>
<comment type="similarity">
    <text evidence="2">Belongs to the ABC transporter superfamily.</text>
</comment>
<evidence type="ECO:0000256" key="9">
    <source>
        <dbReference type="ARBA" id="ARBA00023065"/>
    </source>
</evidence>
<evidence type="ECO:0000256" key="12">
    <source>
        <dbReference type="ARBA" id="ARBA00038669"/>
    </source>
</evidence>
<keyword evidence="8" id="KW-1278">Translocase</keyword>
<keyword evidence="6" id="KW-0547">Nucleotide-binding</keyword>
<evidence type="ECO:0000256" key="5">
    <source>
        <dbReference type="ARBA" id="ARBA00022596"/>
    </source>
</evidence>
<evidence type="ECO:0000256" key="8">
    <source>
        <dbReference type="ARBA" id="ARBA00022967"/>
    </source>
</evidence>
<evidence type="ECO:0000256" key="3">
    <source>
        <dbReference type="ARBA" id="ARBA00022448"/>
    </source>
</evidence>
<comment type="catalytic activity">
    <reaction evidence="15">
        <text>Ni(2+)(out) + ATP + H2O = Ni(2+)(in) + ADP + phosphate + H(+)</text>
        <dbReference type="Rhea" id="RHEA:15557"/>
        <dbReference type="ChEBI" id="CHEBI:15377"/>
        <dbReference type="ChEBI" id="CHEBI:15378"/>
        <dbReference type="ChEBI" id="CHEBI:30616"/>
        <dbReference type="ChEBI" id="CHEBI:43474"/>
        <dbReference type="ChEBI" id="CHEBI:49786"/>
        <dbReference type="ChEBI" id="CHEBI:456216"/>
        <dbReference type="EC" id="7.2.2.11"/>
    </reaction>
    <physiologicalReaction direction="left-to-right" evidence="15">
        <dbReference type="Rhea" id="RHEA:15558"/>
    </physiologicalReaction>
</comment>
<dbReference type="AlphaFoldDB" id="A0A7M2RI70"/>
<evidence type="ECO:0000256" key="6">
    <source>
        <dbReference type="ARBA" id="ARBA00022741"/>
    </source>
</evidence>
<evidence type="ECO:0000256" key="13">
    <source>
        <dbReference type="ARBA" id="ARBA00039098"/>
    </source>
</evidence>
<evidence type="ECO:0000256" key="4">
    <source>
        <dbReference type="ARBA" id="ARBA00022475"/>
    </source>
</evidence>
<evidence type="ECO:0000256" key="14">
    <source>
        <dbReference type="ARBA" id="ARBA00044143"/>
    </source>
</evidence>
<evidence type="ECO:0000259" key="16">
    <source>
        <dbReference type="PROSITE" id="PS50893"/>
    </source>
</evidence>
<dbReference type="InterPro" id="IPR027417">
    <property type="entry name" value="P-loop_NTPase"/>
</dbReference>
<keyword evidence="4" id="KW-1003">Cell membrane</keyword>
<dbReference type="FunFam" id="3.40.50.300:FF:000016">
    <property type="entry name" value="Oligopeptide ABC transporter ATP-binding component"/>
    <property type="match status" value="1"/>
</dbReference>
<dbReference type="GO" id="GO:0005524">
    <property type="term" value="F:ATP binding"/>
    <property type="evidence" value="ECO:0007669"/>
    <property type="project" value="UniProtKB-KW"/>
</dbReference>
<organism evidence="17 18">
    <name type="scientific">Blautia liquoris</name>
    <dbReference type="NCBI Taxonomy" id="2779518"/>
    <lineage>
        <taxon>Bacteria</taxon>
        <taxon>Bacillati</taxon>
        <taxon>Bacillota</taxon>
        <taxon>Clostridia</taxon>
        <taxon>Lachnospirales</taxon>
        <taxon>Lachnospiraceae</taxon>
        <taxon>Blautia</taxon>
    </lineage>
</organism>
<dbReference type="InterPro" id="IPR013563">
    <property type="entry name" value="Oligopep_ABC_C"/>
</dbReference>
<feature type="domain" description="ABC transporter" evidence="16">
    <location>
        <begin position="21"/>
        <end position="271"/>
    </location>
</feature>
<dbReference type="KEGG" id="bliq:INP51_01835"/>
<evidence type="ECO:0000256" key="2">
    <source>
        <dbReference type="ARBA" id="ARBA00005417"/>
    </source>
</evidence>
<evidence type="ECO:0000313" key="18">
    <source>
        <dbReference type="Proteomes" id="UP000593601"/>
    </source>
</evidence>
<keyword evidence="10" id="KW-0921">Nickel transport</keyword>
<dbReference type="SMART" id="SM00382">
    <property type="entry name" value="AAA"/>
    <property type="match status" value="1"/>
</dbReference>
<dbReference type="SUPFAM" id="SSF52540">
    <property type="entry name" value="P-loop containing nucleoside triphosphate hydrolases"/>
    <property type="match status" value="1"/>
</dbReference>